<dbReference type="OrthoDB" id="5346728at2759"/>
<dbReference type="OMA" id="SWIWWDP"/>
<keyword evidence="1" id="KW-0472">Membrane</keyword>
<evidence type="ECO:0000313" key="2">
    <source>
        <dbReference type="EMBL" id="EAW14332.1"/>
    </source>
</evidence>
<reference evidence="2 3" key="1">
    <citation type="journal article" date="2008" name="PLoS Genet.">
        <title>Genomic islands in the pathogenic filamentous fungus Aspergillus fumigatus.</title>
        <authorList>
            <person name="Fedorova N.D."/>
            <person name="Khaldi N."/>
            <person name="Joardar V.S."/>
            <person name="Maiti R."/>
            <person name="Amedeo P."/>
            <person name="Anderson M.J."/>
            <person name="Crabtree J."/>
            <person name="Silva J.C."/>
            <person name="Badger J.H."/>
            <person name="Albarraq A."/>
            <person name="Angiuoli S."/>
            <person name="Bussey H."/>
            <person name="Bowyer P."/>
            <person name="Cotty P.J."/>
            <person name="Dyer P.S."/>
            <person name="Egan A."/>
            <person name="Galens K."/>
            <person name="Fraser-Liggett C.M."/>
            <person name="Haas B.J."/>
            <person name="Inman J.M."/>
            <person name="Kent R."/>
            <person name="Lemieux S."/>
            <person name="Malavazi I."/>
            <person name="Orvis J."/>
            <person name="Roemer T."/>
            <person name="Ronning C.M."/>
            <person name="Sundaram J.P."/>
            <person name="Sutton G."/>
            <person name="Turner G."/>
            <person name="Venter J.C."/>
            <person name="White O.R."/>
            <person name="Whitty B.R."/>
            <person name="Youngman P."/>
            <person name="Wolfe K.H."/>
            <person name="Goldman G.H."/>
            <person name="Wortman J.R."/>
            <person name="Jiang B."/>
            <person name="Denning D.W."/>
            <person name="Nierman W.C."/>
        </authorList>
    </citation>
    <scope>NUCLEOTIDE SEQUENCE [LARGE SCALE GENOMIC DNA]</scope>
    <source>
        <strain evidence="3">ATCC 1007 / CBS 513.65 / DSM 816 / NCTC 3887 / NRRL 1</strain>
    </source>
</reference>
<dbReference type="RefSeq" id="XP_001275758.1">
    <property type="nucleotide sequence ID" value="XM_001275757.1"/>
</dbReference>
<sequence length="726" mass="83339">MAPLPRRQLHHSFSVSCLSANPHAGPINVTRYISFRVLIQLFAGTICIFVLGVLFWKIGKFLRYLTRHRVVRGGKTMHTRYARTWYGWVSFHRYESKKRFFQKCFQKVHEWTAWKSSSADYRWIWWDPGQKEMERYKQRRLFSWLPKCLRSYEPTPADPLWNPGPPVGRNMAPGGTTTGISCRPNGDRRLFRLSESLNSHYLSNEESISGLSQRPEVTSIHFETSLRRNYLTETARVDGRPILGDYGSVSTTVHHSICLRRDSCLVLFFPNRDQLLRNNFSMPCLLSTEPVFPRLDKRLGGSRITQTIEHEENKRFSNWVSPRARVYQKWSARMESQAPHCMRYNQGPLFGPPGSPNSELLASFTSERTALLGGVPKTNRASITHSSSDSTTHAISMGEHLDGTRSEPKKPCSHDVAVRQLHIRETHRSEDDLRQIIGTKSPIAGRLSSVLRDPCRSACIGSLQRLQEANRELKLHDGVRSKVKYLTHKEVTAPSLSNWELRLMTDLDRKLMWLANQLSPGRRPFHFALLANHWLNRETWVVLDPISRVPSDAKRQCGDPRFNSPYPAPSWKPMVKHADGPLTKRHKPHLNSWRVAVNRNRRMTGLQSVIKSVALWDGSADEPPDGKVDPASWILRRPPQGFAISTRQKNVYYEGGAGWQETLSDWQKVRRGYRIRKVIYEGRANRTRMKEVAVGIVRYCRSISSEIRNDAHRKATAALPGNSNNS</sequence>
<keyword evidence="1" id="KW-1133">Transmembrane helix</keyword>
<dbReference type="HOGENOM" id="CLU_018625_1_0_1"/>
<dbReference type="eggNOG" id="ENOG502RPK2">
    <property type="taxonomic scope" value="Eukaryota"/>
</dbReference>
<proteinExistence type="predicted"/>
<feature type="transmembrane region" description="Helical" evidence="1">
    <location>
        <begin position="37"/>
        <end position="59"/>
    </location>
</feature>
<organism evidence="2 3">
    <name type="scientific">Aspergillus clavatus (strain ATCC 1007 / CBS 513.65 / DSM 816 / NCTC 3887 / NRRL 1 / QM 1276 / 107)</name>
    <dbReference type="NCBI Taxonomy" id="344612"/>
    <lineage>
        <taxon>Eukaryota</taxon>
        <taxon>Fungi</taxon>
        <taxon>Dikarya</taxon>
        <taxon>Ascomycota</taxon>
        <taxon>Pezizomycotina</taxon>
        <taxon>Eurotiomycetes</taxon>
        <taxon>Eurotiomycetidae</taxon>
        <taxon>Eurotiales</taxon>
        <taxon>Aspergillaceae</taxon>
        <taxon>Aspergillus</taxon>
        <taxon>Aspergillus subgen. Fumigati</taxon>
    </lineage>
</organism>
<dbReference type="EMBL" id="DS027045">
    <property type="protein sequence ID" value="EAW14332.1"/>
    <property type="molecule type" value="Genomic_DNA"/>
</dbReference>
<name>A1C7G1_ASPCL</name>
<dbReference type="VEuPathDB" id="FungiDB:ACLA_073670"/>
<protein>
    <submittedName>
        <fullName evidence="2">Uncharacterized protein</fullName>
    </submittedName>
</protein>
<evidence type="ECO:0000256" key="1">
    <source>
        <dbReference type="SAM" id="Phobius"/>
    </source>
</evidence>
<dbReference type="GeneID" id="4707841"/>
<accession>A1C7G1</accession>
<dbReference type="STRING" id="344612.A1C7G1"/>
<dbReference type="Proteomes" id="UP000006701">
    <property type="component" value="Unassembled WGS sequence"/>
</dbReference>
<evidence type="ECO:0000313" key="3">
    <source>
        <dbReference type="Proteomes" id="UP000006701"/>
    </source>
</evidence>
<dbReference type="AlphaFoldDB" id="A1C7G1"/>
<keyword evidence="3" id="KW-1185">Reference proteome</keyword>
<keyword evidence="1" id="KW-0812">Transmembrane</keyword>
<gene>
    <name evidence="2" type="ORF">ACLA_073670</name>
</gene>
<dbReference type="KEGG" id="act:ACLA_073670"/>